<dbReference type="Proteomes" id="UP000434957">
    <property type="component" value="Unassembled WGS sequence"/>
</dbReference>
<comment type="caution">
    <text evidence="1">The sequence shown here is derived from an EMBL/GenBank/DDBJ whole genome shotgun (WGS) entry which is preliminary data.</text>
</comment>
<proteinExistence type="predicted"/>
<organism evidence="1 2">
    <name type="scientific">Phytophthora rubi</name>
    <dbReference type="NCBI Taxonomy" id="129364"/>
    <lineage>
        <taxon>Eukaryota</taxon>
        <taxon>Sar</taxon>
        <taxon>Stramenopiles</taxon>
        <taxon>Oomycota</taxon>
        <taxon>Peronosporomycetes</taxon>
        <taxon>Peronosporales</taxon>
        <taxon>Peronosporaceae</taxon>
        <taxon>Phytophthora</taxon>
    </lineage>
</organism>
<evidence type="ECO:0000313" key="2">
    <source>
        <dbReference type="Proteomes" id="UP000434957"/>
    </source>
</evidence>
<reference evidence="1 2" key="1">
    <citation type="submission" date="2018-08" db="EMBL/GenBank/DDBJ databases">
        <title>Genomic investigation of the strawberry pathogen Phytophthora fragariae indicates pathogenicity is determined by transcriptional variation in three key races.</title>
        <authorList>
            <person name="Adams T.M."/>
            <person name="Armitage A.D."/>
            <person name="Sobczyk M.K."/>
            <person name="Bates H.J."/>
            <person name="Dunwell J.M."/>
            <person name="Nellist C.F."/>
            <person name="Harrison R.J."/>
        </authorList>
    </citation>
    <scope>NUCLEOTIDE SEQUENCE [LARGE SCALE GENOMIC DNA]</scope>
    <source>
        <strain evidence="1 2">SCRP333</strain>
    </source>
</reference>
<gene>
    <name evidence="1" type="ORF">PR003_g32035</name>
</gene>
<keyword evidence="2" id="KW-1185">Reference proteome</keyword>
<sequence length="40" mass="4064">MLGAAMQAAVAASRARVEALVIVANADTAPRQLSNPLSDL</sequence>
<name>A0A6A4B222_9STRA</name>
<dbReference type="EMBL" id="QXFT01007286">
    <property type="protein sequence ID" value="KAE9266690.1"/>
    <property type="molecule type" value="Genomic_DNA"/>
</dbReference>
<protein>
    <submittedName>
        <fullName evidence="1">Uncharacterized protein</fullName>
    </submittedName>
</protein>
<dbReference type="AlphaFoldDB" id="A0A6A4B222"/>
<evidence type="ECO:0000313" key="1">
    <source>
        <dbReference type="EMBL" id="KAE9266690.1"/>
    </source>
</evidence>
<accession>A0A6A4B222</accession>